<dbReference type="CTD" id="20210237"/>
<dbReference type="eggNOG" id="KOG1039">
    <property type="taxonomic scope" value="Eukaryota"/>
</dbReference>
<dbReference type="KEGG" id="hro:HELRODRAFT_185662"/>
<dbReference type="SMART" id="SM00184">
    <property type="entry name" value="RING"/>
    <property type="match status" value="1"/>
</dbReference>
<dbReference type="Gene3D" id="3.30.40.10">
    <property type="entry name" value="Zinc/RING finger domain, C3HC4 (zinc finger)"/>
    <property type="match status" value="1"/>
</dbReference>
<reference evidence="12 14" key="2">
    <citation type="journal article" date="2013" name="Nature">
        <title>Insights into bilaterian evolution from three spiralian genomes.</title>
        <authorList>
            <person name="Simakov O."/>
            <person name="Marletaz F."/>
            <person name="Cho S.J."/>
            <person name="Edsinger-Gonzales E."/>
            <person name="Havlak P."/>
            <person name="Hellsten U."/>
            <person name="Kuo D.H."/>
            <person name="Larsson T."/>
            <person name="Lv J."/>
            <person name="Arendt D."/>
            <person name="Savage R."/>
            <person name="Osoegawa K."/>
            <person name="de Jong P."/>
            <person name="Grimwood J."/>
            <person name="Chapman J.A."/>
            <person name="Shapiro H."/>
            <person name="Aerts A."/>
            <person name="Otillar R.P."/>
            <person name="Terry A.Y."/>
            <person name="Boore J.L."/>
            <person name="Grigoriev I.V."/>
            <person name="Lindberg D.R."/>
            <person name="Seaver E.C."/>
            <person name="Weisblat D.A."/>
            <person name="Putnam N.H."/>
            <person name="Rokhsar D.S."/>
        </authorList>
    </citation>
    <scope>NUCLEOTIDE SEQUENCE</scope>
</reference>
<reference evidence="13" key="3">
    <citation type="submission" date="2015-06" db="UniProtKB">
        <authorList>
            <consortium name="EnsemblMetazoa"/>
        </authorList>
    </citation>
    <scope>IDENTIFICATION</scope>
</reference>
<gene>
    <name evidence="13" type="primary">20210237</name>
    <name evidence="12" type="ORF">HELRODRAFT_185662</name>
</gene>
<dbReference type="GO" id="GO:0008270">
    <property type="term" value="F:zinc ion binding"/>
    <property type="evidence" value="ECO:0007669"/>
    <property type="project" value="UniProtKB-KW"/>
</dbReference>
<dbReference type="Pfam" id="PF14608">
    <property type="entry name" value="zf-CCCH_2"/>
    <property type="match status" value="2"/>
</dbReference>
<reference evidence="14" key="1">
    <citation type="submission" date="2012-12" db="EMBL/GenBank/DDBJ databases">
        <authorList>
            <person name="Hellsten U."/>
            <person name="Grimwood J."/>
            <person name="Chapman J.A."/>
            <person name="Shapiro H."/>
            <person name="Aerts A."/>
            <person name="Otillar R.P."/>
            <person name="Terry A.Y."/>
            <person name="Boore J.L."/>
            <person name="Simakov O."/>
            <person name="Marletaz F."/>
            <person name="Cho S.-J."/>
            <person name="Edsinger-Gonzales E."/>
            <person name="Havlak P."/>
            <person name="Kuo D.-H."/>
            <person name="Larsson T."/>
            <person name="Lv J."/>
            <person name="Arendt D."/>
            <person name="Savage R."/>
            <person name="Osoegawa K."/>
            <person name="de Jong P."/>
            <person name="Lindberg D.R."/>
            <person name="Seaver E.C."/>
            <person name="Weisblat D.A."/>
            <person name="Putnam N.H."/>
            <person name="Grigoriev I.V."/>
            <person name="Rokhsar D.S."/>
        </authorList>
    </citation>
    <scope>NUCLEOTIDE SEQUENCE</scope>
</reference>
<evidence type="ECO:0000256" key="7">
    <source>
        <dbReference type="ARBA" id="ARBA00022786"/>
    </source>
</evidence>
<dbReference type="EC" id="2.3.2.27" evidence="2"/>
<accession>T1FN39</accession>
<dbReference type="OMA" id="FYKHAYH"/>
<dbReference type="SUPFAM" id="SSF57850">
    <property type="entry name" value="RING/U-box"/>
    <property type="match status" value="1"/>
</dbReference>
<dbReference type="AlphaFoldDB" id="T1FN39"/>
<sequence length="340" mass="38707">MSSSAPLDVQKKILCNETKLNRYFMNGACAKNDSCTFSHDRADPLSTICTFYKNKSCSYGSSCRYDHVKVDDPKTISKTKTKVKFKALVSSNQELLLPSSSSTSVGSNWADAPEFVPGQQWLPPEPSLYSSIVQSGLIVGPDVFDEFVCAYCMETFDPNDDLHMQTCTSYHEEAMNESFRQQVSSSQVCGICLEVVWHKKPTSRQRFGVLSGCDHVFCLECIRKWRTQQGVHDDVRLCPQCRVRTDFVIPSHYWYENKEDKQDLINAYKTSLSKKPCRYFVRDGFCPFTKNCFYSHVGEDGRAGECLTRFKQAADGSSMLIKTNKLSDFFDDEEMNRTNN</sequence>
<dbReference type="PROSITE" id="PS00518">
    <property type="entry name" value="ZF_RING_1"/>
    <property type="match status" value="1"/>
</dbReference>
<dbReference type="GO" id="GO:0016567">
    <property type="term" value="P:protein ubiquitination"/>
    <property type="evidence" value="ECO:0000318"/>
    <property type="project" value="GO_Central"/>
</dbReference>
<evidence type="ECO:0000256" key="5">
    <source>
        <dbReference type="ARBA" id="ARBA00022737"/>
    </source>
</evidence>
<comment type="catalytic activity">
    <reaction evidence="1">
        <text>S-ubiquitinyl-[E2 ubiquitin-conjugating enzyme]-L-cysteine + [acceptor protein]-L-lysine = [E2 ubiquitin-conjugating enzyme]-L-cysteine + N(6)-ubiquitinyl-[acceptor protein]-L-lysine.</text>
        <dbReference type="EC" id="2.3.2.27"/>
    </reaction>
</comment>
<dbReference type="Gene3D" id="2.30.30.1190">
    <property type="match status" value="1"/>
</dbReference>
<dbReference type="PROSITE" id="PS50089">
    <property type="entry name" value="ZF_RING_2"/>
    <property type="match status" value="1"/>
</dbReference>
<feature type="domain" description="C3H1-type" evidence="11">
    <location>
        <begin position="16"/>
        <end position="42"/>
    </location>
</feature>
<dbReference type="InParanoid" id="T1FN39"/>
<feature type="domain" description="C3H1-type" evidence="11">
    <location>
        <begin position="271"/>
        <end position="299"/>
    </location>
</feature>
<dbReference type="InterPro" id="IPR045072">
    <property type="entry name" value="MKRN-like"/>
</dbReference>
<dbReference type="PROSITE" id="PS50103">
    <property type="entry name" value="ZF_C3H1"/>
    <property type="match status" value="3"/>
</dbReference>
<dbReference type="InterPro" id="IPR018957">
    <property type="entry name" value="Znf_C3HC4_RING-type"/>
</dbReference>
<keyword evidence="8 9" id="KW-0862">Zinc</keyword>
<organism evidence="13 14">
    <name type="scientific">Helobdella robusta</name>
    <name type="common">Californian leech</name>
    <dbReference type="NCBI Taxonomy" id="6412"/>
    <lineage>
        <taxon>Eukaryota</taxon>
        <taxon>Metazoa</taxon>
        <taxon>Spiralia</taxon>
        <taxon>Lophotrochozoa</taxon>
        <taxon>Annelida</taxon>
        <taxon>Clitellata</taxon>
        <taxon>Hirudinea</taxon>
        <taxon>Rhynchobdellida</taxon>
        <taxon>Glossiphoniidae</taxon>
        <taxon>Helobdella</taxon>
    </lineage>
</organism>
<dbReference type="PANTHER" id="PTHR11224:SF10">
    <property type="entry name" value="IP09428P-RELATED"/>
    <property type="match status" value="1"/>
</dbReference>
<keyword evidence="7" id="KW-0833">Ubl conjugation pathway</keyword>
<evidence type="ECO:0000256" key="8">
    <source>
        <dbReference type="ARBA" id="ARBA00022833"/>
    </source>
</evidence>
<proteinExistence type="predicted"/>
<evidence type="ECO:0000313" key="13">
    <source>
        <dbReference type="EnsemblMetazoa" id="HelroP185662"/>
    </source>
</evidence>
<evidence type="ECO:0000256" key="2">
    <source>
        <dbReference type="ARBA" id="ARBA00012483"/>
    </source>
</evidence>
<evidence type="ECO:0000313" key="14">
    <source>
        <dbReference type="Proteomes" id="UP000015101"/>
    </source>
</evidence>
<protein>
    <recommendedName>
        <fullName evidence="2">RING-type E3 ubiquitin transferase</fullName>
        <ecNumber evidence="2">2.3.2.27</ecNumber>
    </recommendedName>
</protein>
<keyword evidence="14" id="KW-1185">Reference proteome</keyword>
<dbReference type="InterPro" id="IPR017907">
    <property type="entry name" value="Znf_RING_CS"/>
</dbReference>
<keyword evidence="3" id="KW-0808">Transferase</keyword>
<dbReference type="EnsemblMetazoa" id="HelroT185662">
    <property type="protein sequence ID" value="HelroP185662"/>
    <property type="gene ID" value="HelroG185662"/>
</dbReference>
<feature type="zinc finger region" description="C3H1-type" evidence="9">
    <location>
        <begin position="16"/>
        <end position="42"/>
    </location>
</feature>
<keyword evidence="5" id="KW-0677">Repeat</keyword>
<evidence type="ECO:0000259" key="11">
    <source>
        <dbReference type="PROSITE" id="PS50103"/>
    </source>
</evidence>
<feature type="domain" description="C3H1-type" evidence="11">
    <location>
        <begin position="43"/>
        <end position="70"/>
    </location>
</feature>
<dbReference type="OrthoDB" id="411372at2759"/>
<dbReference type="RefSeq" id="XP_009018726.1">
    <property type="nucleotide sequence ID" value="XM_009020478.1"/>
</dbReference>
<dbReference type="InterPro" id="IPR001841">
    <property type="entry name" value="Znf_RING"/>
</dbReference>
<dbReference type="Gene3D" id="4.10.1000.10">
    <property type="entry name" value="Zinc finger, CCCH-type"/>
    <property type="match status" value="1"/>
</dbReference>
<dbReference type="GO" id="GO:0061630">
    <property type="term" value="F:ubiquitin protein ligase activity"/>
    <property type="evidence" value="ECO:0000318"/>
    <property type="project" value="GO_Central"/>
</dbReference>
<keyword evidence="4 9" id="KW-0479">Metal-binding</keyword>
<dbReference type="SMART" id="SM00356">
    <property type="entry name" value="ZnF_C3H1"/>
    <property type="match status" value="3"/>
</dbReference>
<evidence type="ECO:0000256" key="9">
    <source>
        <dbReference type="PROSITE-ProRule" id="PRU00723"/>
    </source>
</evidence>
<dbReference type="Pfam" id="PF00097">
    <property type="entry name" value="zf-C3HC4"/>
    <property type="match status" value="1"/>
</dbReference>
<dbReference type="SUPFAM" id="SSF90229">
    <property type="entry name" value="CCCH zinc finger"/>
    <property type="match status" value="1"/>
</dbReference>
<dbReference type="EMBL" id="KB096676">
    <property type="protein sequence ID" value="ESO03033.1"/>
    <property type="molecule type" value="Genomic_DNA"/>
</dbReference>
<dbReference type="HOGENOM" id="CLU_040815_4_1_1"/>
<keyword evidence="6 9" id="KW-0863">Zinc-finger</keyword>
<dbReference type="GeneID" id="20210237"/>
<feature type="domain" description="RING-type" evidence="10">
    <location>
        <begin position="189"/>
        <end position="242"/>
    </location>
</feature>
<name>T1FN39_HELRO</name>
<dbReference type="InterPro" id="IPR036855">
    <property type="entry name" value="Znf_CCCH_sf"/>
</dbReference>
<evidence type="ECO:0000256" key="4">
    <source>
        <dbReference type="ARBA" id="ARBA00022723"/>
    </source>
</evidence>
<dbReference type="GO" id="GO:0000209">
    <property type="term" value="P:protein polyubiquitination"/>
    <property type="evidence" value="ECO:0007669"/>
    <property type="project" value="InterPro"/>
</dbReference>
<dbReference type="FunCoup" id="T1FN39">
    <property type="interactions" value="654"/>
</dbReference>
<evidence type="ECO:0000256" key="6">
    <source>
        <dbReference type="ARBA" id="ARBA00022771"/>
    </source>
</evidence>
<evidence type="ECO:0000313" key="12">
    <source>
        <dbReference type="EMBL" id="ESO03033.1"/>
    </source>
</evidence>
<feature type="zinc finger region" description="C3H1-type" evidence="9">
    <location>
        <begin position="43"/>
        <end position="70"/>
    </location>
</feature>
<feature type="zinc finger region" description="C3H1-type" evidence="9">
    <location>
        <begin position="271"/>
        <end position="299"/>
    </location>
</feature>
<dbReference type="FunFam" id="3.30.40.10:FF:000117">
    <property type="entry name" value="Probable E3 ubiquitin-protein ligase makorin-1"/>
    <property type="match status" value="1"/>
</dbReference>
<dbReference type="InterPro" id="IPR000571">
    <property type="entry name" value="Znf_CCCH"/>
</dbReference>
<dbReference type="Pfam" id="PF00642">
    <property type="entry name" value="zf-CCCH"/>
    <property type="match status" value="1"/>
</dbReference>
<dbReference type="STRING" id="6412.T1FN39"/>
<dbReference type="EMBL" id="AMQM01004760">
    <property type="status" value="NOT_ANNOTATED_CDS"/>
    <property type="molecule type" value="Genomic_DNA"/>
</dbReference>
<dbReference type="InterPro" id="IPR013083">
    <property type="entry name" value="Znf_RING/FYVE/PHD"/>
</dbReference>
<dbReference type="PANTHER" id="PTHR11224">
    <property type="entry name" value="MAKORIN-RELATED"/>
    <property type="match status" value="1"/>
</dbReference>
<evidence type="ECO:0000256" key="1">
    <source>
        <dbReference type="ARBA" id="ARBA00000900"/>
    </source>
</evidence>
<evidence type="ECO:0000259" key="10">
    <source>
        <dbReference type="PROSITE" id="PS50089"/>
    </source>
</evidence>
<evidence type="ECO:0000256" key="3">
    <source>
        <dbReference type="ARBA" id="ARBA00022679"/>
    </source>
</evidence>
<dbReference type="Proteomes" id="UP000015101">
    <property type="component" value="Unassembled WGS sequence"/>
</dbReference>